<evidence type="ECO:0000313" key="2">
    <source>
        <dbReference type="EMBL" id="MFD0793077.1"/>
    </source>
</evidence>
<dbReference type="Proteomes" id="UP001597010">
    <property type="component" value="Unassembled WGS sequence"/>
</dbReference>
<comment type="caution">
    <text evidence="2">The sequence shown here is derived from an EMBL/GenBank/DDBJ whole genome shotgun (WGS) entry which is preliminary data.</text>
</comment>
<evidence type="ECO:0000313" key="3">
    <source>
        <dbReference type="Proteomes" id="UP001597010"/>
    </source>
</evidence>
<feature type="transmembrane region" description="Helical" evidence="1">
    <location>
        <begin position="68"/>
        <end position="87"/>
    </location>
</feature>
<dbReference type="EMBL" id="JBHTHZ010000002">
    <property type="protein sequence ID" value="MFD0793077.1"/>
    <property type="molecule type" value="Genomic_DNA"/>
</dbReference>
<feature type="transmembrane region" description="Helical" evidence="1">
    <location>
        <begin position="20"/>
        <end position="41"/>
    </location>
</feature>
<protein>
    <submittedName>
        <fullName evidence="2">DoxX family protein</fullName>
    </submittedName>
</protein>
<sequence length="239" mass="27310">MKLSSSLDSLHAKAKSNIWLKYFAVFLRIALAAGFFPSGLVKVLGERFTSLSNNHPMGHYLEALFHTGYYYTFIGVLQMTAAVLLLIPRTALLGALLYFPIILNICILSLSVRFDGSLITSPLMVLGNLYLLCWDYDRLKFILPYQRHQFIRSRQIVDRKFPKVFFAVIMITIIALIFTLRNVYSIMPRNTINDCRAQCKTSKNEDVCKVFCDCIHSKGEPLDKALEQYNKAVNSLNHK</sequence>
<feature type="transmembrane region" description="Helical" evidence="1">
    <location>
        <begin position="164"/>
        <end position="184"/>
    </location>
</feature>
<keyword evidence="3" id="KW-1185">Reference proteome</keyword>
<proteinExistence type="predicted"/>
<keyword evidence="1" id="KW-0812">Transmembrane</keyword>
<evidence type="ECO:0000256" key="1">
    <source>
        <dbReference type="SAM" id="Phobius"/>
    </source>
</evidence>
<feature type="transmembrane region" description="Helical" evidence="1">
    <location>
        <begin position="92"/>
        <end position="112"/>
    </location>
</feature>
<keyword evidence="1" id="KW-0472">Membrane</keyword>
<accession>A0ABW3AQC2</accession>
<name>A0ABW3AQC2_9SPHI</name>
<keyword evidence="1" id="KW-1133">Transmembrane helix</keyword>
<reference evidence="3" key="1">
    <citation type="journal article" date="2019" name="Int. J. Syst. Evol. Microbiol.">
        <title>The Global Catalogue of Microorganisms (GCM) 10K type strain sequencing project: providing services to taxonomists for standard genome sequencing and annotation.</title>
        <authorList>
            <consortium name="The Broad Institute Genomics Platform"/>
            <consortium name="The Broad Institute Genome Sequencing Center for Infectious Disease"/>
            <person name="Wu L."/>
            <person name="Ma J."/>
        </authorList>
    </citation>
    <scope>NUCLEOTIDE SEQUENCE [LARGE SCALE GENOMIC DNA]</scope>
    <source>
        <strain evidence="3">CCUG 61484</strain>
    </source>
</reference>
<organism evidence="2 3">
    <name type="scientific">Mucilaginibacter litoreus</name>
    <dbReference type="NCBI Taxonomy" id="1048221"/>
    <lineage>
        <taxon>Bacteria</taxon>
        <taxon>Pseudomonadati</taxon>
        <taxon>Bacteroidota</taxon>
        <taxon>Sphingobacteriia</taxon>
        <taxon>Sphingobacteriales</taxon>
        <taxon>Sphingobacteriaceae</taxon>
        <taxon>Mucilaginibacter</taxon>
    </lineage>
</organism>
<gene>
    <name evidence="2" type="ORF">ACFQZX_05575</name>
</gene>